<dbReference type="EMBL" id="CYKH01001316">
    <property type="protein sequence ID" value="CUG86504.1"/>
    <property type="molecule type" value="Genomic_DNA"/>
</dbReference>
<accession>A0A0S4J7N8</accession>
<dbReference type="Proteomes" id="UP000051952">
    <property type="component" value="Unassembled WGS sequence"/>
</dbReference>
<evidence type="ECO:0000259" key="1">
    <source>
        <dbReference type="Pfam" id="PF13905"/>
    </source>
</evidence>
<dbReference type="InterPro" id="IPR012336">
    <property type="entry name" value="Thioredoxin-like_fold"/>
</dbReference>
<dbReference type="Pfam" id="PF13905">
    <property type="entry name" value="Thioredoxin_8"/>
    <property type="match status" value="1"/>
</dbReference>
<dbReference type="Gene3D" id="3.40.30.10">
    <property type="entry name" value="Glutaredoxin"/>
    <property type="match status" value="1"/>
</dbReference>
<dbReference type="VEuPathDB" id="TriTrypDB:BSAL_93475"/>
<evidence type="ECO:0000313" key="3">
    <source>
        <dbReference type="Proteomes" id="UP000051952"/>
    </source>
</evidence>
<dbReference type="OMA" id="GLMVRPW"/>
<organism evidence="2 3">
    <name type="scientific">Bodo saltans</name>
    <name type="common">Flagellated protozoan</name>
    <dbReference type="NCBI Taxonomy" id="75058"/>
    <lineage>
        <taxon>Eukaryota</taxon>
        <taxon>Discoba</taxon>
        <taxon>Euglenozoa</taxon>
        <taxon>Kinetoplastea</taxon>
        <taxon>Metakinetoplastina</taxon>
        <taxon>Eubodonida</taxon>
        <taxon>Bodonidae</taxon>
        <taxon>Bodo</taxon>
    </lineage>
</organism>
<protein>
    <recommendedName>
        <fullName evidence="1">Thioredoxin-like fold domain-containing protein</fullName>
    </recommendedName>
</protein>
<dbReference type="OrthoDB" id="409136at2759"/>
<feature type="domain" description="Thioredoxin-like fold" evidence="1">
    <location>
        <begin position="131"/>
        <end position="219"/>
    </location>
</feature>
<reference evidence="3" key="1">
    <citation type="submission" date="2015-09" db="EMBL/GenBank/DDBJ databases">
        <authorList>
            <consortium name="Pathogen Informatics"/>
        </authorList>
    </citation>
    <scope>NUCLEOTIDE SEQUENCE [LARGE SCALE GENOMIC DNA]</scope>
    <source>
        <strain evidence="3">Lake Konstanz</strain>
    </source>
</reference>
<dbReference type="AlphaFoldDB" id="A0A0S4J7N8"/>
<sequence length="261" mass="29177">MRLSARLLRMSPKAGGGWSNPTMQKPNHHAESLIKQNFGVEDLSLVNREKMTVQTLAKMTLIAAFRPQDADAKVHGGDGATHRNHLKGELKRMDKRIQPFAHDDLCGNTLKTINELDAPNGAKVTTAFLEGKVVGLLFFSESVRSKAFMQHLDVFHKFHTPDFVVICVSMATREHMQVTKRHGFFHVTHANGATWVTRDAGVQYRPLTPLPRLIVVNGTTGHVITRSGLTAVMANPTTCFAEWAHGRDGCDFKDYYKAWFL</sequence>
<proteinExistence type="predicted"/>
<evidence type="ECO:0000313" key="2">
    <source>
        <dbReference type="EMBL" id="CUG86504.1"/>
    </source>
</evidence>
<gene>
    <name evidence="2" type="ORF">BSAL_93475</name>
</gene>
<name>A0A0S4J7N8_BODSA</name>
<keyword evidence="3" id="KW-1185">Reference proteome</keyword>